<dbReference type="Pfam" id="PF12146">
    <property type="entry name" value="Hydrolase_4"/>
    <property type="match status" value="1"/>
</dbReference>
<dbReference type="NCBIfam" id="TIGR03101">
    <property type="entry name" value="hydr2_PEP"/>
    <property type="match status" value="1"/>
</dbReference>
<dbReference type="RefSeq" id="WP_189685146.1">
    <property type="nucleotide sequence ID" value="NZ_BMYK01000001.1"/>
</dbReference>
<reference evidence="3" key="1">
    <citation type="journal article" date="2019" name="Int. J. Syst. Evol. Microbiol.">
        <title>The Global Catalogue of Microorganisms (GCM) 10K type strain sequencing project: providing services to taxonomists for standard genome sequencing and annotation.</title>
        <authorList>
            <consortium name="The Broad Institute Genomics Platform"/>
            <consortium name="The Broad Institute Genome Sequencing Center for Infectious Disease"/>
            <person name="Wu L."/>
            <person name="Ma J."/>
        </authorList>
    </citation>
    <scope>NUCLEOTIDE SEQUENCE [LARGE SCALE GENOMIC DNA]</scope>
    <source>
        <strain evidence="3">KCTC 23314</strain>
    </source>
</reference>
<protein>
    <recommendedName>
        <fullName evidence="1">Serine aminopeptidase S33 domain-containing protein</fullName>
    </recommendedName>
</protein>
<organism evidence="2 3">
    <name type="scientific">Pseudorhodoferax aquiterrae</name>
    <dbReference type="NCBI Taxonomy" id="747304"/>
    <lineage>
        <taxon>Bacteria</taxon>
        <taxon>Pseudomonadati</taxon>
        <taxon>Pseudomonadota</taxon>
        <taxon>Betaproteobacteria</taxon>
        <taxon>Burkholderiales</taxon>
        <taxon>Comamonadaceae</taxon>
    </lineage>
</organism>
<gene>
    <name evidence="2" type="ORF">GCM10007320_01750</name>
</gene>
<evidence type="ECO:0000313" key="2">
    <source>
        <dbReference type="EMBL" id="GHC68920.1"/>
    </source>
</evidence>
<proteinExistence type="predicted"/>
<comment type="caution">
    <text evidence="2">The sequence shown here is derived from an EMBL/GenBank/DDBJ whole genome shotgun (WGS) entry which is preliminary data.</text>
</comment>
<feature type="domain" description="Serine aminopeptidase S33" evidence="1">
    <location>
        <begin position="29"/>
        <end position="156"/>
    </location>
</feature>
<dbReference type="InterPro" id="IPR017532">
    <property type="entry name" value="Hydrolase-2_PEP"/>
</dbReference>
<accession>A0ABQ3FUM1</accession>
<dbReference type="SUPFAM" id="SSF53474">
    <property type="entry name" value="alpha/beta-Hydrolases"/>
    <property type="match status" value="1"/>
</dbReference>
<dbReference type="EMBL" id="BMYK01000001">
    <property type="protein sequence ID" value="GHC68920.1"/>
    <property type="molecule type" value="Genomic_DNA"/>
</dbReference>
<evidence type="ECO:0000259" key="1">
    <source>
        <dbReference type="Pfam" id="PF12146"/>
    </source>
</evidence>
<dbReference type="InterPro" id="IPR029058">
    <property type="entry name" value="AB_hydrolase_fold"/>
</dbReference>
<evidence type="ECO:0000313" key="3">
    <source>
        <dbReference type="Proteomes" id="UP000626210"/>
    </source>
</evidence>
<keyword evidence="3" id="KW-1185">Reference proteome</keyword>
<name>A0ABQ3FUM1_9BURK</name>
<dbReference type="InterPro" id="IPR022742">
    <property type="entry name" value="Hydrolase_4"/>
</dbReference>
<sequence>MTARGPAAFFLSARHGQRYCIFHAAHGMPHGLVLHVHAFAEELNKTRRMAALQARGLATAGFAVLQIDLLGCGDSDGDFGDARWDIWVEDLLQACSWLVDADPRHAALPLWLWGVRAGSLLAADAARAMDRPCHLLLWQPAFADGAAQLQQFLRLRLAADMLAAPGAAGRGNGAMEALRRQLTQGETLQIAGYSLHPTLAAGLEASKLIPPVAAGADRRLVWLETTTAAACALSPLCTRTLERWKQAGWQTHGEAVHGPAFWQSAEMEEAPLLLSATTAALSGASTP</sequence>
<dbReference type="Proteomes" id="UP000626210">
    <property type="component" value="Unassembled WGS sequence"/>
</dbReference>
<dbReference type="Gene3D" id="3.40.50.1820">
    <property type="entry name" value="alpha/beta hydrolase"/>
    <property type="match status" value="1"/>
</dbReference>